<evidence type="ECO:0000313" key="2">
    <source>
        <dbReference type="Proteomes" id="UP001165489"/>
    </source>
</evidence>
<accession>A0ABS9UZZ3</accession>
<reference evidence="1" key="1">
    <citation type="submission" date="2022-03" db="EMBL/GenBank/DDBJ databases">
        <title>De novo assembled genomes of Belliella spp. (Cyclobacteriaceae) strains.</title>
        <authorList>
            <person name="Szabo A."/>
            <person name="Korponai K."/>
            <person name="Felfoldi T."/>
        </authorList>
    </citation>
    <scope>NUCLEOTIDE SEQUENCE</scope>
    <source>
        <strain evidence="1">DSM 111904</strain>
    </source>
</reference>
<evidence type="ECO:0000313" key="1">
    <source>
        <dbReference type="EMBL" id="MCH7409724.1"/>
    </source>
</evidence>
<sequence length="179" mass="19487">MMQSSMASTQNPTNYHNLSFANGAKKVLRPPLAASWNLSLISGPIPQESTGGTGSSNQQMNAWPLDLTNITINKPSGTVRLDNDLRFKNNFTMTSSRLDFGSNGLFINTVATGNYIFANRSWRNLANLHYNQIPHTLTAVNATFQFEDRCQGGIRSVQLLGDSPGGGMQISYTDIPGSN</sequence>
<comment type="caution">
    <text evidence="1">The sequence shown here is derived from an EMBL/GenBank/DDBJ whole genome shotgun (WGS) entry which is preliminary data.</text>
</comment>
<dbReference type="RefSeq" id="WP_241348048.1">
    <property type="nucleotide sequence ID" value="NZ_JAKZGP010000022.1"/>
</dbReference>
<gene>
    <name evidence="1" type="ORF">MM239_09985</name>
</gene>
<protein>
    <submittedName>
        <fullName evidence="1">Uncharacterized protein</fullName>
    </submittedName>
</protein>
<proteinExistence type="predicted"/>
<organism evidence="1 2">
    <name type="scientific">Belliella filtrata</name>
    <dbReference type="NCBI Taxonomy" id="2923435"/>
    <lineage>
        <taxon>Bacteria</taxon>
        <taxon>Pseudomonadati</taxon>
        <taxon>Bacteroidota</taxon>
        <taxon>Cytophagia</taxon>
        <taxon>Cytophagales</taxon>
        <taxon>Cyclobacteriaceae</taxon>
        <taxon>Belliella</taxon>
    </lineage>
</organism>
<keyword evidence="2" id="KW-1185">Reference proteome</keyword>
<dbReference type="Proteomes" id="UP001165489">
    <property type="component" value="Unassembled WGS sequence"/>
</dbReference>
<name>A0ABS9UZZ3_9BACT</name>
<dbReference type="EMBL" id="JAKZGP010000022">
    <property type="protein sequence ID" value="MCH7409724.1"/>
    <property type="molecule type" value="Genomic_DNA"/>
</dbReference>